<dbReference type="Pfam" id="PF12902">
    <property type="entry name" value="Ferritin-like"/>
    <property type="match status" value="1"/>
</dbReference>
<organism evidence="2">
    <name type="scientific">Streptomyces canus</name>
    <dbReference type="NCBI Taxonomy" id="58343"/>
    <lineage>
        <taxon>Bacteria</taxon>
        <taxon>Bacillati</taxon>
        <taxon>Actinomycetota</taxon>
        <taxon>Actinomycetes</taxon>
        <taxon>Kitasatosporales</taxon>
        <taxon>Streptomycetaceae</taxon>
        <taxon>Streptomyces</taxon>
        <taxon>Streptomyces aurantiacus group</taxon>
    </lineage>
</organism>
<evidence type="ECO:0000313" key="2">
    <source>
        <dbReference type="EMBL" id="AKQ13303.1"/>
    </source>
</evidence>
<sequence length="916" mass="101275">MSYLGFPRLNFAGTIQTDVATANNVPQYFDNDLFEPRFQRRMDLPDVNGLWNPRGPGTLRLADVAVTSVCLPDGRRLTDGRADPVVGARLVDDDLRTDGKMVDLDPHNQMVPEIYGWRPRLLDSDGDELLRGDFLPSAVEDLWPRADLPSGRPDMAGAYQSVLTDVTWAERLRSPFLRALRRLTQDGMLSVKMTMDAVEDGVEHWPDNITLGRVVGSIGPYFKGEPRRFVAGRRLRKTDDRSPLFHAPCRVDEPSSTVFVDLGNSIRAEGRGGPLKDVGPLALAVLDDDARPRVLAPLDGIDRDFYELGAGIAAVRLDRAQLALAGRRRLAVVSAGDAPATLLSENADASWVHADGSVFRLHPDTPRESAGTTLYATRHGRPAAGVRLFLDAGSAPRPVSLPEEVVTDAQGRARVTLTGTDPGNPRKVIDGALAEVAYGPLHRKGEPDGKLSVRVFDAYRAPERPTWLRDVRPIFQQYANLYPVMRDVLDLGNYNDVLRYRTYIRRTLLAPPDSPNHMPVTRDLSPGKRDMIVSWLDSGPRPELLDITSVEELRDVLQQAMLVELATIPPYLAALLSVKPGHNVEIVDLIRAVVREEMQHMAQVCNLLNAVGGRPRIGRPGHVPTFPGALPAGVLPDLQVRLRKLSLEHVRDVFMTIEQPQHPMVDGKPFKGHVISPQSVRVTRDGELRHIEDGDVQRLRTWFSKAEYEPQTIAWLYNRIARAIIRLDRDGKLFTGDPERQVGWPDAPGTLYKVTDGRSALLAVHQIVEQGEGSPHDLDGDGLGDPGELGHYYMFAEIVEGRQLARASDGTWGYTGPRIPFDPEGVHPVIDDPDTYRLPADSLGRRESLRCDASYTRLLTALNRVFNGHPKELDDAVGLMFQLQVEARKLMAVPSAEGARTVLGPAFQSPGIELGQ</sequence>
<evidence type="ECO:0000259" key="1">
    <source>
        <dbReference type="Pfam" id="PF12902"/>
    </source>
</evidence>
<dbReference type="InterPro" id="IPR009078">
    <property type="entry name" value="Ferritin-like_SF"/>
</dbReference>
<dbReference type="InterPro" id="IPR026820">
    <property type="entry name" value="VioB/RebD_dom"/>
</dbReference>
<name>A0A0H4TNQ5_9ACTN</name>
<proteinExistence type="predicted"/>
<dbReference type="PANTHER" id="PTHR34400">
    <property type="match status" value="1"/>
</dbReference>
<dbReference type="SUPFAM" id="SSF47240">
    <property type="entry name" value="Ferritin-like"/>
    <property type="match status" value="1"/>
</dbReference>
<dbReference type="Gene3D" id="1.20.1260.10">
    <property type="match status" value="1"/>
</dbReference>
<reference evidence="2" key="1">
    <citation type="journal article" date="2015" name="J. Am. Chem. Soc.">
        <title>Biosynthetic Studies of Telomycin Reveal New Lipopeptides with Enhanced Activity.</title>
        <authorList>
            <person name="Fu C."/>
            <person name="Keller L."/>
            <person name="Bauer A."/>
            <person name="Broenstrup M."/>
            <person name="Froidbise A."/>
            <person name="Hammann P."/>
            <person name="Herrmann J."/>
            <person name="Mondesert G."/>
            <person name="Kurz M."/>
            <person name="Schiell M."/>
            <person name="Schummer D."/>
            <person name="Toti L."/>
            <person name="Wink J."/>
            <person name="Mueller R."/>
        </authorList>
    </citation>
    <scope>NUCLEOTIDE SEQUENCE</scope>
    <source>
        <strain evidence="2">ATCC 12646</strain>
    </source>
</reference>
<dbReference type="PANTHER" id="PTHR34400:SF4">
    <property type="entry name" value="MEMBRANE PROTEIN"/>
    <property type="match status" value="1"/>
</dbReference>
<protein>
    <recommendedName>
        <fullName evidence="1">Iminophenyl-pyruvate dimer synthase domain-containing protein</fullName>
    </recommendedName>
</protein>
<gene>
    <name evidence="2" type="primary">tem28</name>
</gene>
<dbReference type="InterPro" id="IPR012347">
    <property type="entry name" value="Ferritin-like"/>
</dbReference>
<feature type="domain" description="Iminophenyl-pyruvate dimer synthase" evidence="1">
    <location>
        <begin position="557"/>
        <end position="799"/>
    </location>
</feature>
<dbReference type="AlphaFoldDB" id="A0A0H4TNQ5"/>
<accession>A0A0H4TNQ5</accession>
<dbReference type="EMBL" id="KP756960">
    <property type="protein sequence ID" value="AKQ13303.1"/>
    <property type="molecule type" value="Genomic_DNA"/>
</dbReference>